<evidence type="ECO:0000256" key="4">
    <source>
        <dbReference type="ARBA" id="ARBA00022630"/>
    </source>
</evidence>
<comment type="caution">
    <text evidence="12">The sequence shown here is derived from an EMBL/GenBank/DDBJ whole genome shotgun (WGS) entry which is preliminary data.</text>
</comment>
<evidence type="ECO:0000256" key="6">
    <source>
        <dbReference type="ARBA" id="ARBA00022741"/>
    </source>
</evidence>
<dbReference type="Pfam" id="PF03060">
    <property type="entry name" value="NMO"/>
    <property type="match status" value="1"/>
</dbReference>
<dbReference type="EMBL" id="PNCG01000010">
    <property type="protein sequence ID" value="TMP86939.1"/>
    <property type="molecule type" value="Genomic_DNA"/>
</dbReference>
<dbReference type="RefSeq" id="WP_138548197.1">
    <property type="nucleotide sequence ID" value="NZ_PNCG01000010.1"/>
</dbReference>
<dbReference type="InterPro" id="IPR013785">
    <property type="entry name" value="Aldolase_TIM"/>
</dbReference>
<protein>
    <recommendedName>
        <fullName evidence="11">Nitronate monooxygenase</fullName>
    </recommendedName>
    <alternativeName>
        <fullName evidence="9">Propionate 3-nitronate monooxygenase</fullName>
    </alternativeName>
</protein>
<evidence type="ECO:0000256" key="9">
    <source>
        <dbReference type="ARBA" id="ARBA00031155"/>
    </source>
</evidence>
<dbReference type="FunFam" id="3.20.20.70:FF:000154">
    <property type="entry name" value="Probable nitronate monooxygenase"/>
    <property type="match status" value="1"/>
</dbReference>
<evidence type="ECO:0000256" key="7">
    <source>
        <dbReference type="ARBA" id="ARBA00023002"/>
    </source>
</evidence>
<comment type="catalytic activity">
    <reaction evidence="10">
        <text>3 propionate 3-nitronate + 3 O2 + H2O = 3 3-oxopropanoate + 2 nitrate + nitrite + H2O2 + 3 H(+)</text>
        <dbReference type="Rhea" id="RHEA:57332"/>
        <dbReference type="ChEBI" id="CHEBI:15377"/>
        <dbReference type="ChEBI" id="CHEBI:15378"/>
        <dbReference type="ChEBI" id="CHEBI:15379"/>
        <dbReference type="ChEBI" id="CHEBI:16240"/>
        <dbReference type="ChEBI" id="CHEBI:16301"/>
        <dbReference type="ChEBI" id="CHEBI:17632"/>
        <dbReference type="ChEBI" id="CHEBI:33190"/>
        <dbReference type="ChEBI" id="CHEBI:136067"/>
    </reaction>
</comment>
<keyword evidence="3" id="KW-0216">Detoxification</keyword>
<dbReference type="InterPro" id="IPR004136">
    <property type="entry name" value="NMO"/>
</dbReference>
<evidence type="ECO:0000256" key="1">
    <source>
        <dbReference type="ARBA" id="ARBA00001917"/>
    </source>
</evidence>
<dbReference type="GO" id="GO:0000166">
    <property type="term" value="F:nucleotide binding"/>
    <property type="evidence" value="ECO:0007669"/>
    <property type="project" value="UniProtKB-KW"/>
</dbReference>
<evidence type="ECO:0000313" key="12">
    <source>
        <dbReference type="EMBL" id="TMP86939.1"/>
    </source>
</evidence>
<reference evidence="13" key="2">
    <citation type="submission" date="2019-06" db="EMBL/GenBank/DDBJ databases">
        <title>Co-occurence of chitin degradation, pigmentation and bioactivity in marine Pseudoalteromonas.</title>
        <authorList>
            <person name="Sonnenschein E.C."/>
            <person name="Bech P.K."/>
        </authorList>
    </citation>
    <scope>NUCLEOTIDE SEQUENCE [LARGE SCALE GENOMIC DNA]</scope>
    <source>
        <strain evidence="13">S2897</strain>
    </source>
</reference>
<dbReference type="Proteomes" id="UP000305874">
    <property type="component" value="Unassembled WGS sequence"/>
</dbReference>
<evidence type="ECO:0000256" key="3">
    <source>
        <dbReference type="ARBA" id="ARBA00022575"/>
    </source>
</evidence>
<evidence type="ECO:0000256" key="2">
    <source>
        <dbReference type="ARBA" id="ARBA00009881"/>
    </source>
</evidence>
<dbReference type="PANTHER" id="PTHR42747">
    <property type="entry name" value="NITRONATE MONOOXYGENASE-RELATED"/>
    <property type="match status" value="1"/>
</dbReference>
<sequence length="347" mass="37635">MDLLSTLNLAYPIIQAPMAGVQDEKLAIAVAHGGGLGSIPCAMLSEEQIMAQVSEFRQHTQRAPINLNFFCHSMPSLNQAEQSRWQQLLAPYYQAFECHPNDDLGVLRQPFSAQHVAVLEQLRPEVVSFHFGLPEEKQLQRVKATGAVVLSSANTLAEARWLAQHGCDVIIAQGIEAGGHRAMFSSTLAEQGTTAQLCQQILAAKDINVPVIAAGGITQAEHVAHYLRLGVIAVQVGTSYLLCDEATTSAVHRQALRAEHRQTAITNLYSGRPARGITTSFMQEQGFISDQIPAFPYASAKLAPLRAKAQTLGKDDFTPLWSGTDRSGCHAISAAELTRDLAAQLKY</sequence>
<keyword evidence="5" id="KW-0288">FMN</keyword>
<reference evidence="12 13" key="1">
    <citation type="submission" date="2017-12" db="EMBL/GenBank/DDBJ databases">
        <authorList>
            <person name="Paulsen S."/>
            <person name="Gram L.K."/>
        </authorList>
    </citation>
    <scope>NUCLEOTIDE SEQUENCE [LARGE SCALE GENOMIC DNA]</scope>
    <source>
        <strain evidence="12 13">S2897</strain>
    </source>
</reference>
<dbReference type="CDD" id="cd04730">
    <property type="entry name" value="NPD_like"/>
    <property type="match status" value="1"/>
</dbReference>
<accession>A0A5S3Z3T6</accession>
<keyword evidence="6" id="KW-0547">Nucleotide-binding</keyword>
<keyword evidence="12" id="KW-0223">Dioxygenase</keyword>
<dbReference type="STRING" id="151081.TW72_06725"/>
<comment type="similarity">
    <text evidence="2">Belongs to the nitronate monooxygenase family. NMO class I subfamily.</text>
</comment>
<evidence type="ECO:0000313" key="13">
    <source>
        <dbReference type="Proteomes" id="UP000305874"/>
    </source>
</evidence>
<dbReference type="PANTHER" id="PTHR42747:SF3">
    <property type="entry name" value="NITRONATE MONOOXYGENASE-RELATED"/>
    <property type="match status" value="1"/>
</dbReference>
<evidence type="ECO:0000256" key="5">
    <source>
        <dbReference type="ARBA" id="ARBA00022643"/>
    </source>
</evidence>
<comment type="cofactor">
    <cofactor evidence="1">
        <name>FMN</name>
        <dbReference type="ChEBI" id="CHEBI:58210"/>
    </cofactor>
</comment>
<keyword evidence="4" id="KW-0285">Flavoprotein</keyword>
<evidence type="ECO:0000256" key="10">
    <source>
        <dbReference type="ARBA" id="ARBA00049401"/>
    </source>
</evidence>
<name>A0A5S3Z3T6_9GAMM</name>
<dbReference type="AlphaFoldDB" id="A0A5S3Z3T6"/>
<proteinExistence type="inferred from homology"/>
<keyword evidence="8" id="KW-0503">Monooxygenase</keyword>
<dbReference type="GO" id="GO:0009636">
    <property type="term" value="P:response to toxic substance"/>
    <property type="evidence" value="ECO:0007669"/>
    <property type="project" value="UniProtKB-KW"/>
</dbReference>
<organism evidence="12 13">
    <name type="scientific">Pseudoalteromonas ruthenica</name>
    <dbReference type="NCBI Taxonomy" id="151081"/>
    <lineage>
        <taxon>Bacteria</taxon>
        <taxon>Pseudomonadati</taxon>
        <taxon>Pseudomonadota</taxon>
        <taxon>Gammaproteobacteria</taxon>
        <taxon>Alteromonadales</taxon>
        <taxon>Pseudoalteromonadaceae</taxon>
        <taxon>Pseudoalteromonas</taxon>
    </lineage>
</organism>
<gene>
    <name evidence="12" type="ORF">CWC05_10710</name>
</gene>
<dbReference type="Gene3D" id="3.20.20.70">
    <property type="entry name" value="Aldolase class I"/>
    <property type="match status" value="1"/>
</dbReference>
<keyword evidence="7" id="KW-0560">Oxidoreductase</keyword>
<dbReference type="GO" id="GO:0051213">
    <property type="term" value="F:dioxygenase activity"/>
    <property type="evidence" value="ECO:0007669"/>
    <property type="project" value="UniProtKB-KW"/>
</dbReference>
<evidence type="ECO:0000256" key="8">
    <source>
        <dbReference type="ARBA" id="ARBA00023033"/>
    </source>
</evidence>
<dbReference type="SUPFAM" id="SSF51412">
    <property type="entry name" value="Inosine monophosphate dehydrogenase (IMPDH)"/>
    <property type="match status" value="1"/>
</dbReference>
<evidence type="ECO:0000256" key="11">
    <source>
        <dbReference type="ARBA" id="ARBA00067136"/>
    </source>
</evidence>
<dbReference type="GO" id="GO:0018580">
    <property type="term" value="F:nitronate monooxygenase activity"/>
    <property type="evidence" value="ECO:0007669"/>
    <property type="project" value="InterPro"/>
</dbReference>